<sequence>MVLVLCAVMHGLSEETHASAPVPAAASATAVGGDAHGPHLPHLPHEAGDCAADVIIRTASASAEDLSLGAMTVVVLVALSVAVGSPLVRPASRRRRSGRNGRMALVRTSRWRI</sequence>
<keyword evidence="1" id="KW-0472">Membrane</keyword>
<reference evidence="3" key="1">
    <citation type="submission" date="2015-10" db="EMBL/GenBank/DDBJ databases">
        <authorList>
            <person name="Ju K.-S."/>
            <person name="Doroghazi J.R."/>
            <person name="Metcalf W.W."/>
        </authorList>
    </citation>
    <scope>NUCLEOTIDE SEQUENCE [LARGE SCALE GENOMIC DNA]</scope>
    <source>
        <strain evidence="3">NRRL 3151</strain>
    </source>
</reference>
<name>A0A0X3VGP3_9ACTN</name>
<feature type="transmembrane region" description="Helical" evidence="1">
    <location>
        <begin position="66"/>
        <end position="88"/>
    </location>
</feature>
<dbReference type="Proteomes" id="UP000053923">
    <property type="component" value="Unassembled WGS sequence"/>
</dbReference>
<keyword evidence="3" id="KW-1185">Reference proteome</keyword>
<dbReference type="EMBL" id="LLZG01000035">
    <property type="protein sequence ID" value="KUL43557.1"/>
    <property type="molecule type" value="Genomic_DNA"/>
</dbReference>
<keyword evidence="1" id="KW-0812">Transmembrane</keyword>
<organism evidence="2 3">
    <name type="scientific">Streptomyces regalis</name>
    <dbReference type="NCBI Taxonomy" id="68262"/>
    <lineage>
        <taxon>Bacteria</taxon>
        <taxon>Bacillati</taxon>
        <taxon>Actinomycetota</taxon>
        <taxon>Actinomycetes</taxon>
        <taxon>Kitasatosporales</taxon>
        <taxon>Streptomycetaceae</taxon>
        <taxon>Streptomyces</taxon>
    </lineage>
</organism>
<comment type="caution">
    <text evidence="2">The sequence shown here is derived from an EMBL/GenBank/DDBJ whole genome shotgun (WGS) entry which is preliminary data.</text>
</comment>
<dbReference type="AlphaFoldDB" id="A0A0X3VGP3"/>
<gene>
    <name evidence="2" type="ORF">ADL12_07340</name>
</gene>
<protein>
    <submittedName>
        <fullName evidence="2">Uncharacterized protein</fullName>
    </submittedName>
</protein>
<evidence type="ECO:0000313" key="2">
    <source>
        <dbReference type="EMBL" id="KUL43557.1"/>
    </source>
</evidence>
<evidence type="ECO:0000313" key="3">
    <source>
        <dbReference type="Proteomes" id="UP000053923"/>
    </source>
</evidence>
<evidence type="ECO:0000256" key="1">
    <source>
        <dbReference type="SAM" id="Phobius"/>
    </source>
</evidence>
<keyword evidence="1" id="KW-1133">Transmembrane helix</keyword>
<accession>A0A0X3VGP3</accession>
<proteinExistence type="predicted"/>